<evidence type="ECO:0000256" key="1">
    <source>
        <dbReference type="ARBA" id="ARBA00004141"/>
    </source>
</evidence>
<feature type="transmembrane region" description="Helical" evidence="8">
    <location>
        <begin position="157"/>
        <end position="187"/>
    </location>
</feature>
<keyword evidence="6 8" id="KW-1133">Transmembrane helix</keyword>
<accession>A0A2G5BKJ9</accession>
<keyword evidence="8" id="KW-0808">Transferase</keyword>
<dbReference type="UniPathway" id="UPA00196"/>
<keyword evidence="5 8" id="KW-0812">Transmembrane</keyword>
<feature type="transmembrane region" description="Helical" evidence="8">
    <location>
        <begin position="37"/>
        <end position="55"/>
    </location>
</feature>
<evidence type="ECO:0000313" key="9">
    <source>
        <dbReference type="EMBL" id="PIA19538.1"/>
    </source>
</evidence>
<dbReference type="GO" id="GO:0032216">
    <property type="term" value="F:glucosaminyl-phosphatidylinositol O-acyltransferase activity"/>
    <property type="evidence" value="ECO:0007669"/>
    <property type="project" value="TreeGrafter"/>
</dbReference>
<evidence type="ECO:0000256" key="2">
    <source>
        <dbReference type="ARBA" id="ARBA00004687"/>
    </source>
</evidence>
<proteinExistence type="inferred from homology"/>
<evidence type="ECO:0000256" key="7">
    <source>
        <dbReference type="ARBA" id="ARBA00023136"/>
    </source>
</evidence>
<evidence type="ECO:0000256" key="8">
    <source>
        <dbReference type="RuleBase" id="RU280819"/>
    </source>
</evidence>
<keyword evidence="8" id="KW-0012">Acyltransferase</keyword>
<dbReference type="AlphaFoldDB" id="A0A2G5BKJ9"/>
<dbReference type="EMBL" id="KZ303486">
    <property type="protein sequence ID" value="PIA19538.1"/>
    <property type="molecule type" value="Genomic_DNA"/>
</dbReference>
<keyword evidence="8" id="KW-0256">Endoplasmic reticulum</keyword>
<dbReference type="InterPro" id="IPR009447">
    <property type="entry name" value="PIGW/GWT1"/>
</dbReference>
<comment type="similarity">
    <text evidence="3 8">Belongs to the PIGW family.</text>
</comment>
<feature type="transmembrane region" description="Helical" evidence="8">
    <location>
        <begin position="340"/>
        <end position="360"/>
    </location>
</feature>
<feature type="transmembrane region" description="Helical" evidence="8">
    <location>
        <begin position="232"/>
        <end position="250"/>
    </location>
</feature>
<comment type="pathway">
    <text evidence="2 8">Glycolipid biosynthesis; glycosylphosphatidylinositol-anchor biosynthesis.</text>
</comment>
<reference evidence="9 10" key="1">
    <citation type="journal article" date="2015" name="Genome Biol. Evol.">
        <title>Phylogenomic analyses indicate that early fungi evolved digesting cell walls of algal ancestors of land plants.</title>
        <authorList>
            <person name="Chang Y."/>
            <person name="Wang S."/>
            <person name="Sekimoto S."/>
            <person name="Aerts A.L."/>
            <person name="Choi C."/>
            <person name="Clum A."/>
            <person name="LaButti K.M."/>
            <person name="Lindquist E.A."/>
            <person name="Yee Ngan C."/>
            <person name="Ohm R.A."/>
            <person name="Salamov A.A."/>
            <person name="Grigoriev I.V."/>
            <person name="Spatafora J.W."/>
            <person name="Berbee M.L."/>
        </authorList>
    </citation>
    <scope>NUCLEOTIDE SEQUENCE [LARGE SCALE GENOMIC DNA]</scope>
    <source>
        <strain evidence="9 10">NRRL 1564</strain>
    </source>
</reference>
<sequence length="574" mass="64760">MGGGHNDNLLKDPAIEEWTWMRQNTHRYFKVNKRTTPTLLAMGLVVPAALFYTSLYTQDTIKFAPKVKKTWAEAHSGQNANVDNKVMEDLIPSDPTSKEYKEWRVTDLEGSSMTEIHLVLSTVALSFWCWKCKTAAEFHHGPTHFNGRTWSHFVFEFAVFLAPMFLVLTGRHLYTVIAVLICMGVYYRKQIPDPPRRPDKWAPDPRDDEFKKSYVPGKITPKSYLSIYRAEMMLLTCFCILAVDFELFPLRFAKVETFGTSIMDLGVGSFVFSAGVVGVKAFLPRHVNGKVVTTSLWHQLKAGFWTAFPILVLGAARLLLTESVDYQKHTSEYGTHWNFFFTLGLLPIFMPLGISAYSNLRVTSAALLVIYQSLYSLTPLGEWLEGADRIGLVSANREGLFSFVGYLAIFLLGMSLGHEVLPDAPSFEARRMRLVSVLGTWVTAFISYMLLNFVLGIAPSRRFANAPYCFWVAGFNTAMLWIFMLIEEDVDSKLPPQLSRTGRPVGYNTPLIVEAVNMNSLTTFLVANILTGLVNMKIETLLCGTSKAMIVLTAYMILILLPALLLYRAHLRLR</sequence>
<comment type="subcellular location">
    <subcellularLocation>
        <location evidence="8">Endoplasmic reticulum membrane</location>
        <topology evidence="8">Multi-pass membrane protein</topology>
    </subcellularLocation>
    <subcellularLocation>
        <location evidence="1">Membrane</location>
        <topology evidence="1">Multi-pass membrane protein</topology>
    </subcellularLocation>
</comment>
<keyword evidence="10" id="KW-1185">Reference proteome</keyword>
<dbReference type="GO" id="GO:0005789">
    <property type="term" value="C:endoplasmic reticulum membrane"/>
    <property type="evidence" value="ECO:0007669"/>
    <property type="project" value="UniProtKB-SubCell"/>
</dbReference>
<dbReference type="GO" id="GO:0072659">
    <property type="term" value="P:protein localization to plasma membrane"/>
    <property type="evidence" value="ECO:0007669"/>
    <property type="project" value="TreeGrafter"/>
</dbReference>
<evidence type="ECO:0000256" key="6">
    <source>
        <dbReference type="ARBA" id="ARBA00022989"/>
    </source>
</evidence>
<dbReference type="EC" id="2.3.-.-" evidence="8"/>
<keyword evidence="4 8" id="KW-0337">GPI-anchor biosynthesis</keyword>
<gene>
    <name evidence="9" type="ORF">COEREDRAFT_5368</name>
</gene>
<feature type="transmembrane region" description="Helical" evidence="8">
    <location>
        <begin position="303"/>
        <end position="320"/>
    </location>
</feature>
<dbReference type="Proteomes" id="UP000242474">
    <property type="component" value="Unassembled WGS sequence"/>
</dbReference>
<evidence type="ECO:0000256" key="4">
    <source>
        <dbReference type="ARBA" id="ARBA00022502"/>
    </source>
</evidence>
<feature type="transmembrane region" description="Helical" evidence="8">
    <location>
        <begin position="399"/>
        <end position="418"/>
    </location>
</feature>
<evidence type="ECO:0000256" key="3">
    <source>
        <dbReference type="ARBA" id="ARBA00007559"/>
    </source>
</evidence>
<protein>
    <recommendedName>
        <fullName evidence="8">GPI-anchored wall transfer protein</fullName>
        <ecNumber evidence="8">2.3.-.-</ecNumber>
    </recommendedName>
</protein>
<dbReference type="Pfam" id="PF06423">
    <property type="entry name" value="GWT1"/>
    <property type="match status" value="1"/>
</dbReference>
<evidence type="ECO:0000256" key="5">
    <source>
        <dbReference type="ARBA" id="ARBA00022692"/>
    </source>
</evidence>
<evidence type="ECO:0000313" key="10">
    <source>
        <dbReference type="Proteomes" id="UP000242474"/>
    </source>
</evidence>
<dbReference type="STRING" id="763665.A0A2G5BKJ9"/>
<name>A0A2G5BKJ9_COERN</name>
<keyword evidence="7 8" id="KW-0472">Membrane</keyword>
<dbReference type="OrthoDB" id="15270at2759"/>
<comment type="function">
    <text evidence="8">A acetyltransferase, which acetylates the inositol ring of phosphatidylinositol during biosynthesis of GPI-anchor.</text>
</comment>
<organism evidence="9 10">
    <name type="scientific">Coemansia reversa (strain ATCC 12441 / NRRL 1564)</name>
    <dbReference type="NCBI Taxonomy" id="763665"/>
    <lineage>
        <taxon>Eukaryota</taxon>
        <taxon>Fungi</taxon>
        <taxon>Fungi incertae sedis</taxon>
        <taxon>Zoopagomycota</taxon>
        <taxon>Kickxellomycotina</taxon>
        <taxon>Kickxellomycetes</taxon>
        <taxon>Kickxellales</taxon>
        <taxon>Kickxellaceae</taxon>
        <taxon>Coemansia</taxon>
    </lineage>
</organism>
<feature type="transmembrane region" description="Helical" evidence="8">
    <location>
        <begin position="548"/>
        <end position="567"/>
    </location>
</feature>
<dbReference type="PANTHER" id="PTHR20661">
    <property type="entry name" value="PHOSPHATIDYLINOSITOL-GLYCAN BIOSYNTHESIS CLASS W PROTEIN"/>
    <property type="match status" value="1"/>
</dbReference>
<feature type="transmembrane region" description="Helical" evidence="8">
    <location>
        <begin position="262"/>
        <end position="283"/>
    </location>
</feature>
<feature type="transmembrane region" description="Helical" evidence="8">
    <location>
        <begin position="468"/>
        <end position="486"/>
    </location>
</feature>
<feature type="transmembrane region" description="Helical" evidence="8">
    <location>
        <begin position="438"/>
        <end position="456"/>
    </location>
</feature>
<dbReference type="PANTHER" id="PTHR20661:SF0">
    <property type="entry name" value="PHOSPHATIDYLINOSITOL-GLYCAN BIOSYNTHESIS CLASS W PROTEIN"/>
    <property type="match status" value="1"/>
</dbReference>
<dbReference type="GO" id="GO:0006506">
    <property type="term" value="P:GPI anchor biosynthetic process"/>
    <property type="evidence" value="ECO:0007669"/>
    <property type="project" value="UniProtKB-UniPathway"/>
</dbReference>